<dbReference type="Proteomes" id="UP000249497">
    <property type="component" value="Unassembled WGS sequence"/>
</dbReference>
<dbReference type="InterPro" id="IPR029058">
    <property type="entry name" value="AB_hydrolase_fold"/>
</dbReference>
<keyword evidence="7" id="KW-1185">Reference proteome</keyword>
<dbReference type="AlphaFoldDB" id="A0A8T8X4L3"/>
<dbReference type="GeneID" id="37174341"/>
<comment type="similarity">
    <text evidence="1">Belongs to the 'GDXG' lipolytic enzyme family.</text>
</comment>
<dbReference type="PANTHER" id="PTHR48081:SF8">
    <property type="entry name" value="ALPHA_BETA HYDROLASE FOLD-3 DOMAIN-CONTAINING PROTEIN-RELATED"/>
    <property type="match status" value="1"/>
</dbReference>
<protein>
    <submittedName>
        <fullName evidence="6">Alpha/beta-hydrolase</fullName>
    </submittedName>
</protein>
<dbReference type="InterPro" id="IPR050300">
    <property type="entry name" value="GDXG_lipolytic_enzyme"/>
</dbReference>
<evidence type="ECO:0000313" key="6">
    <source>
        <dbReference type="EMBL" id="RAH82459.1"/>
    </source>
</evidence>
<evidence type="ECO:0000256" key="4">
    <source>
        <dbReference type="SAM" id="MobiDB-lite"/>
    </source>
</evidence>
<dbReference type="OrthoDB" id="2152029at2759"/>
<accession>A0A8T8X4L3</accession>
<dbReference type="SUPFAM" id="SSF53474">
    <property type="entry name" value="alpha/beta-Hydrolases"/>
    <property type="match status" value="1"/>
</dbReference>
<dbReference type="Gene3D" id="3.40.50.1820">
    <property type="entry name" value="alpha/beta hydrolase"/>
    <property type="match status" value="1"/>
</dbReference>
<dbReference type="InterPro" id="IPR013094">
    <property type="entry name" value="AB_hydrolase_3"/>
</dbReference>
<dbReference type="PANTHER" id="PTHR48081">
    <property type="entry name" value="AB HYDROLASE SUPERFAMILY PROTEIN C4A8.06C"/>
    <property type="match status" value="1"/>
</dbReference>
<dbReference type="GO" id="GO:0016787">
    <property type="term" value="F:hydrolase activity"/>
    <property type="evidence" value="ECO:0007669"/>
    <property type="project" value="UniProtKB-KW"/>
</dbReference>
<proteinExistence type="inferred from homology"/>
<dbReference type="InterPro" id="IPR033140">
    <property type="entry name" value="Lipase_GDXG_put_SER_AS"/>
</dbReference>
<feature type="active site" evidence="3">
    <location>
        <position position="234"/>
    </location>
</feature>
<evidence type="ECO:0000256" key="3">
    <source>
        <dbReference type="PROSITE-ProRule" id="PRU10038"/>
    </source>
</evidence>
<feature type="region of interest" description="Disordered" evidence="4">
    <location>
        <begin position="428"/>
        <end position="453"/>
    </location>
</feature>
<sequence>MLPAVDERHDDIIVMYSKIPQPVGLNGVFLGFKAWLRSPLLYLPIGSVPEYSSSPSSMASSRIRHDPTWSARQGLAGSFLKLFLRTYTACHFKWPISLKPHHEGDRFVVIDPAPTRFYTGIAVDKEVRPEPVGATWFPEPCIGATSIPDGRYVVLHLHGGSYVLGDGRTSSCNFLAKTLLTHTPASHLLCLQYRLACYPNGRFPAQLQDTLAAYAYLIHTLQIPPSRIVLSGDSSGGHLALALLRYIVEYDGPARLPPPKCSWLWSPWCDVPAAVDPDIWTQSENYGTEYIPGSFPTWGARQFLRDLAITETVERYVAPIHHPFMLPSPVLIITGGREVLFPDHQELVRRFHESARNESQIELVVEEKVPHDVLMIGWIMKFQQEAEACARQAGDFVRRVEASERLGVTKQEELSEYTSIMEYPAQRKTYRGGSAERRSPEFSKCAPPFAPAA</sequence>
<reference evidence="6 7" key="1">
    <citation type="submission" date="2018-02" db="EMBL/GenBank/DDBJ databases">
        <title>The genomes of Aspergillus section Nigri reveals drivers in fungal speciation.</title>
        <authorList>
            <consortium name="DOE Joint Genome Institute"/>
            <person name="Vesth T.C."/>
            <person name="Nybo J."/>
            <person name="Theobald S."/>
            <person name="Brandl J."/>
            <person name="Frisvad J.C."/>
            <person name="Nielsen K.F."/>
            <person name="Lyhne E.K."/>
            <person name="Kogle M.E."/>
            <person name="Kuo A."/>
            <person name="Riley R."/>
            <person name="Clum A."/>
            <person name="Nolan M."/>
            <person name="Lipzen A."/>
            <person name="Salamov A."/>
            <person name="Henrissat B."/>
            <person name="Wiebenga A."/>
            <person name="De vries R.P."/>
            <person name="Grigoriev I.V."/>
            <person name="Mortensen U.H."/>
            <person name="Andersen M.R."/>
            <person name="Baker S.E."/>
        </authorList>
    </citation>
    <scope>NUCLEOTIDE SEQUENCE [LARGE SCALE GENOMIC DNA]</scope>
    <source>
        <strain evidence="6 7">CBS 114.51</strain>
    </source>
</reference>
<dbReference type="Pfam" id="PF07859">
    <property type="entry name" value="Abhydrolase_3"/>
    <property type="match status" value="1"/>
</dbReference>
<dbReference type="PROSITE" id="PS01174">
    <property type="entry name" value="LIPASE_GDXG_SER"/>
    <property type="match status" value="1"/>
</dbReference>
<evidence type="ECO:0000256" key="1">
    <source>
        <dbReference type="ARBA" id="ARBA00010515"/>
    </source>
</evidence>
<dbReference type="RefSeq" id="XP_025528353.1">
    <property type="nucleotide sequence ID" value="XM_025670649.1"/>
</dbReference>
<name>A0A8T8X4L3_ASPJA</name>
<evidence type="ECO:0000313" key="7">
    <source>
        <dbReference type="Proteomes" id="UP000249497"/>
    </source>
</evidence>
<evidence type="ECO:0000256" key="2">
    <source>
        <dbReference type="ARBA" id="ARBA00022801"/>
    </source>
</evidence>
<feature type="domain" description="Alpha/beta hydrolase fold-3" evidence="5">
    <location>
        <begin position="154"/>
        <end position="374"/>
    </location>
</feature>
<dbReference type="EMBL" id="KZ824789">
    <property type="protein sequence ID" value="RAH82459.1"/>
    <property type="molecule type" value="Genomic_DNA"/>
</dbReference>
<gene>
    <name evidence="6" type="ORF">BO86DRAFT_378861</name>
</gene>
<keyword evidence="2" id="KW-0378">Hydrolase</keyword>
<evidence type="ECO:0000259" key="5">
    <source>
        <dbReference type="Pfam" id="PF07859"/>
    </source>
</evidence>
<organism evidence="6 7">
    <name type="scientific">Aspergillus japonicus CBS 114.51</name>
    <dbReference type="NCBI Taxonomy" id="1448312"/>
    <lineage>
        <taxon>Eukaryota</taxon>
        <taxon>Fungi</taxon>
        <taxon>Dikarya</taxon>
        <taxon>Ascomycota</taxon>
        <taxon>Pezizomycotina</taxon>
        <taxon>Eurotiomycetes</taxon>
        <taxon>Eurotiomycetidae</taxon>
        <taxon>Eurotiales</taxon>
        <taxon>Aspergillaceae</taxon>
        <taxon>Aspergillus</taxon>
        <taxon>Aspergillus subgen. Circumdati</taxon>
    </lineage>
</organism>